<name>A0A543N7K7_9ACTN</name>
<sequence>MPPDDWRQYLITFDTRQEAEDLAAQELRSALATLETEDAITRWFFTRKFPQWRVRYQPAPQCAQHPLDQALEEWKARGRITEWTRGIYEPEEYAFGGPTAMDTAHTLFWHDSRTILEHLSRIPHGGTGQRRELSIMLCSLLMRSAGQDFYEHGDVWARVAEERSLPSGVSREQLHRLGSDLVRLILVDTGPKSPLLREGAPLEWLIPWAEAFSEAGRDLGEHARTGTLTRGLRAVLAHHVLFHFNRIGLSATTQSVLAHAAATAVFDT</sequence>
<dbReference type="InterPro" id="IPR023809">
    <property type="entry name" value="Thiopep_bacteriocin_synth_dom"/>
</dbReference>
<evidence type="ECO:0000259" key="1">
    <source>
        <dbReference type="Pfam" id="PF14028"/>
    </source>
</evidence>
<evidence type="ECO:0000313" key="2">
    <source>
        <dbReference type="EMBL" id="TQN27811.1"/>
    </source>
</evidence>
<proteinExistence type="predicted"/>
<dbReference type="EMBL" id="VFQC01000003">
    <property type="protein sequence ID" value="TQN27811.1"/>
    <property type="molecule type" value="Genomic_DNA"/>
</dbReference>
<dbReference type="Pfam" id="PF14028">
    <property type="entry name" value="Lant_dehydr_C"/>
    <property type="match status" value="1"/>
</dbReference>
<accession>A0A543N7K7</accession>
<dbReference type="NCBIfam" id="TIGR03891">
    <property type="entry name" value="thiopep_ocin"/>
    <property type="match status" value="1"/>
</dbReference>
<dbReference type="RefSeq" id="WP_141926221.1">
    <property type="nucleotide sequence ID" value="NZ_VFQC01000003.1"/>
</dbReference>
<organism evidence="2 3">
    <name type="scientific">Haloactinospora alba</name>
    <dbReference type="NCBI Taxonomy" id="405555"/>
    <lineage>
        <taxon>Bacteria</taxon>
        <taxon>Bacillati</taxon>
        <taxon>Actinomycetota</taxon>
        <taxon>Actinomycetes</taxon>
        <taxon>Streptosporangiales</taxon>
        <taxon>Nocardiopsidaceae</taxon>
        <taxon>Haloactinospora</taxon>
    </lineage>
</organism>
<protein>
    <submittedName>
        <fullName evidence="2">Thiopeptide-type bacteriocin biosynthesis protein</fullName>
    </submittedName>
</protein>
<dbReference type="OrthoDB" id="4678170at2"/>
<dbReference type="AlphaFoldDB" id="A0A543N7K7"/>
<evidence type="ECO:0000313" key="3">
    <source>
        <dbReference type="Proteomes" id="UP000317422"/>
    </source>
</evidence>
<comment type="caution">
    <text evidence="2">The sequence shown here is derived from an EMBL/GenBank/DDBJ whole genome shotgun (WGS) entry which is preliminary data.</text>
</comment>
<gene>
    <name evidence="2" type="ORF">FHX37_4541</name>
</gene>
<reference evidence="2 3" key="1">
    <citation type="submission" date="2019-06" db="EMBL/GenBank/DDBJ databases">
        <title>Sequencing the genomes of 1000 actinobacteria strains.</title>
        <authorList>
            <person name="Klenk H.-P."/>
        </authorList>
    </citation>
    <scope>NUCLEOTIDE SEQUENCE [LARGE SCALE GENOMIC DNA]</scope>
    <source>
        <strain evidence="2 3">DSM 45015</strain>
    </source>
</reference>
<keyword evidence="3" id="KW-1185">Reference proteome</keyword>
<feature type="domain" description="Thiopeptide-type bacteriocin biosynthesis" evidence="1">
    <location>
        <begin position="6"/>
        <end position="264"/>
    </location>
</feature>
<dbReference type="Proteomes" id="UP000317422">
    <property type="component" value="Unassembled WGS sequence"/>
</dbReference>